<dbReference type="EMBL" id="LJDB01000045">
    <property type="protein sequence ID" value="ONI40790.1"/>
    <property type="molecule type" value="Genomic_DNA"/>
</dbReference>
<name>A0ACC8XD45_9FIRM</name>
<gene>
    <name evidence="1" type="ORF">AN396_05065</name>
</gene>
<sequence>MSEEQNMKIIPRFITSLLIITLVLNPTIARQIVGYVPDKPMPAAQMYADFLIENAGVQNIQYALIRDGKFIVSGASGINSRVNHNDISTTHMYPIGSVSKMFTAVAIMNLVEEGKLELNAPIVTYLPEFKMADDRYKNITVRMLINHSSGFMGNDSEDALLFNDNDTINHDTLLERLSTQRLKANPGEFSVYCNTGFAVAELLIEKVSGMTFTDYIHTYITQPLDLVNTKTPLDEFNTEYVVKSFVPTYVESITRDFPIEMLNMIGTGGIYSTAEDLCLFADVFLDEDILTQASIGIMQVPQYTTGLWHDDGKGIMEFGLGWDNIAMYPFNEQGIQVLSKNGDTITSHASLLIAPEYDIAVAVLSAGGTSTFNQSMAGQMLLDELLKKGNMVMPVYPEILPAQAPIALPPEYMKFNGIYANNIYEFEIEIEPDGIMKVSVPSVPEAPAQVFFHQGNGSFKDQTGTIIVEFIEESNGNTYLKVSNMINTGLLPIASTIYQMQQLKPFPVSDKVEQAWKLRLGKKYYQINEKYSSLLYVAGLPVTEMPREILVEGYFSNFKIKDANILETTIQIPQNDGRDVQDLVFYKDGGYEYIKGNSSIYIEEKAVKLLETGTYSIDEDGFAIYFKPSVYDKTVRISINEGKGMFAIYDDLGQCVYSSMIEPKNKTIELPPDAIVVIAGDVGTTFDIVKD</sequence>
<keyword evidence="2" id="KW-1185">Reference proteome</keyword>
<organism evidence="1 2">
    <name type="scientific">Candidatus Epulonipiscium fishelsonii</name>
    <dbReference type="NCBI Taxonomy" id="77094"/>
    <lineage>
        <taxon>Bacteria</taxon>
        <taxon>Bacillati</taxon>
        <taxon>Bacillota</taxon>
        <taxon>Clostridia</taxon>
        <taxon>Lachnospirales</taxon>
        <taxon>Lachnospiraceae</taxon>
        <taxon>Candidatus Epulonipiscium</taxon>
    </lineage>
</organism>
<dbReference type="Proteomes" id="UP000188605">
    <property type="component" value="Unassembled WGS sequence"/>
</dbReference>
<comment type="caution">
    <text evidence="1">The sequence shown here is derived from an EMBL/GenBank/DDBJ whole genome shotgun (WGS) entry which is preliminary data.</text>
</comment>
<evidence type="ECO:0000313" key="1">
    <source>
        <dbReference type="EMBL" id="ONI40790.1"/>
    </source>
</evidence>
<protein>
    <submittedName>
        <fullName evidence="1">Uncharacterized protein</fullName>
    </submittedName>
</protein>
<proteinExistence type="predicted"/>
<evidence type="ECO:0000313" key="2">
    <source>
        <dbReference type="Proteomes" id="UP000188605"/>
    </source>
</evidence>
<reference evidence="1" key="1">
    <citation type="submission" date="2016-08" db="EMBL/GenBank/DDBJ databases">
        <authorList>
            <person name="Ngugi D.K."/>
            <person name="Miyake S."/>
            <person name="Stingl U."/>
        </authorList>
    </citation>
    <scope>NUCLEOTIDE SEQUENCE</scope>
    <source>
        <strain evidence="1">SCG-B11WGA-EpuloA1</strain>
    </source>
</reference>
<accession>A0ACC8XD45</accession>